<dbReference type="GeneID" id="82258665"/>
<feature type="transmembrane region" description="Helical" evidence="5">
    <location>
        <begin position="238"/>
        <end position="257"/>
    </location>
</feature>
<comment type="function">
    <text evidence="5">Part of the twin-arginine translocation (Tat) system that transports large folded proteins containing a characteristic twin-arginine motif in their signal peptide across membranes.</text>
</comment>
<keyword evidence="2 5" id="KW-0812">Transmembrane</keyword>
<accession>A0A1H6Y7M4</accession>
<keyword evidence="5" id="KW-0653">Protein transport</keyword>
<dbReference type="Pfam" id="PF00902">
    <property type="entry name" value="TatC"/>
    <property type="match status" value="1"/>
</dbReference>
<keyword evidence="3 5" id="KW-1133">Transmembrane helix</keyword>
<dbReference type="HAMAP" id="MF_00902">
    <property type="entry name" value="TatC"/>
    <property type="match status" value="1"/>
</dbReference>
<comment type="subunit">
    <text evidence="5">Forms a complex with TatA.</text>
</comment>
<dbReference type="NCBIfam" id="TIGR00945">
    <property type="entry name" value="tatC"/>
    <property type="match status" value="1"/>
</dbReference>
<evidence type="ECO:0000256" key="4">
    <source>
        <dbReference type="ARBA" id="ARBA00023136"/>
    </source>
</evidence>
<dbReference type="RefSeq" id="WP_074748122.1">
    <property type="nucleotide sequence ID" value="NZ_FNYS01000029.1"/>
</dbReference>
<feature type="transmembrane region" description="Helical" evidence="5">
    <location>
        <begin position="20"/>
        <end position="43"/>
    </location>
</feature>
<dbReference type="InterPro" id="IPR002033">
    <property type="entry name" value="TatC"/>
</dbReference>
<reference evidence="6 7" key="1">
    <citation type="submission" date="2016-10" db="EMBL/GenBank/DDBJ databases">
        <authorList>
            <person name="de Groot N.N."/>
        </authorList>
    </citation>
    <scope>NUCLEOTIDE SEQUENCE [LARGE SCALE GENOMIC DNA]</scope>
    <source>
        <strain evidence="6 7">DSM 23048</strain>
    </source>
</reference>
<proteinExistence type="inferred from homology"/>
<dbReference type="EMBL" id="FNYS01000029">
    <property type="protein sequence ID" value="SEJ37298.1"/>
    <property type="molecule type" value="Genomic_DNA"/>
</dbReference>
<evidence type="ECO:0000256" key="3">
    <source>
        <dbReference type="ARBA" id="ARBA00022989"/>
    </source>
</evidence>
<name>A0A1H6Y7M4_9FLAO</name>
<gene>
    <name evidence="5" type="primary">tatC</name>
    <name evidence="6" type="ORF">SAMN04488018_1299</name>
</gene>
<comment type="similarity">
    <text evidence="5">Belongs to the TatC family.</text>
</comment>
<dbReference type="PANTHER" id="PTHR30371:SF0">
    <property type="entry name" value="SEC-INDEPENDENT PROTEIN TRANSLOCASE PROTEIN TATC, CHLOROPLASTIC-RELATED"/>
    <property type="match status" value="1"/>
</dbReference>
<dbReference type="AlphaFoldDB" id="A0A1H6Y7M4"/>
<dbReference type="GO" id="GO:0009977">
    <property type="term" value="F:proton motive force dependent protein transmembrane transporter activity"/>
    <property type="evidence" value="ECO:0007669"/>
    <property type="project" value="TreeGrafter"/>
</dbReference>
<keyword evidence="5" id="KW-1003">Cell membrane</keyword>
<organism evidence="6 7">
    <name type="scientific">Myroides marinus</name>
    <dbReference type="NCBI Taxonomy" id="703342"/>
    <lineage>
        <taxon>Bacteria</taxon>
        <taxon>Pseudomonadati</taxon>
        <taxon>Bacteroidota</taxon>
        <taxon>Flavobacteriia</taxon>
        <taxon>Flavobacteriales</taxon>
        <taxon>Flavobacteriaceae</taxon>
        <taxon>Myroides</taxon>
    </lineage>
</organism>
<dbReference type="GO" id="GO:0033281">
    <property type="term" value="C:TAT protein transport complex"/>
    <property type="evidence" value="ECO:0007669"/>
    <property type="project" value="UniProtKB-UniRule"/>
</dbReference>
<evidence type="ECO:0000313" key="7">
    <source>
        <dbReference type="Proteomes" id="UP000183077"/>
    </source>
</evidence>
<feature type="transmembrane region" description="Helical" evidence="5">
    <location>
        <begin position="94"/>
        <end position="113"/>
    </location>
</feature>
<comment type="subcellular location">
    <subcellularLocation>
        <location evidence="5">Cell membrane</location>
        <topology evidence="5">Multi-pass membrane protein</topology>
    </subcellularLocation>
    <subcellularLocation>
        <location evidence="1">Membrane</location>
        <topology evidence="1">Multi-pass membrane protein</topology>
    </subcellularLocation>
</comment>
<dbReference type="PRINTS" id="PR01840">
    <property type="entry name" value="TATCFAMILY"/>
</dbReference>
<feature type="transmembrane region" description="Helical" evidence="5">
    <location>
        <begin position="133"/>
        <end position="162"/>
    </location>
</feature>
<protein>
    <recommendedName>
        <fullName evidence="5">Sec-independent protein translocase protein TatC</fullName>
    </recommendedName>
</protein>
<dbReference type="PANTHER" id="PTHR30371">
    <property type="entry name" value="SEC-INDEPENDENT PROTEIN TRANSLOCASE PROTEIN TATC"/>
    <property type="match status" value="1"/>
</dbReference>
<keyword evidence="4 5" id="KW-0472">Membrane</keyword>
<feature type="transmembrane region" description="Helical" evidence="5">
    <location>
        <begin position="182"/>
        <end position="204"/>
    </location>
</feature>
<dbReference type="GO" id="GO:0065002">
    <property type="term" value="P:intracellular protein transmembrane transport"/>
    <property type="evidence" value="ECO:0007669"/>
    <property type="project" value="TreeGrafter"/>
</dbReference>
<dbReference type="GO" id="GO:0043953">
    <property type="term" value="P:protein transport by the Tat complex"/>
    <property type="evidence" value="ECO:0007669"/>
    <property type="project" value="UniProtKB-UniRule"/>
</dbReference>
<evidence type="ECO:0000256" key="2">
    <source>
        <dbReference type="ARBA" id="ARBA00022692"/>
    </source>
</evidence>
<evidence type="ECO:0000313" key="6">
    <source>
        <dbReference type="EMBL" id="SEJ37298.1"/>
    </source>
</evidence>
<keyword evidence="5" id="KW-0811">Translocation</keyword>
<keyword evidence="5" id="KW-0813">Transport</keyword>
<dbReference type="Proteomes" id="UP000183077">
    <property type="component" value="Unassembled WGS sequence"/>
</dbReference>
<evidence type="ECO:0000256" key="1">
    <source>
        <dbReference type="ARBA" id="ARBA00004141"/>
    </source>
</evidence>
<feature type="transmembrane region" description="Helical" evidence="5">
    <location>
        <begin position="216"/>
        <end position="232"/>
    </location>
</feature>
<evidence type="ECO:0000256" key="5">
    <source>
        <dbReference type="HAMAP-Rule" id="MF_00902"/>
    </source>
</evidence>
<sequence>MDRGIKKKTFLNFVGLLRSFLIKCFIGIVLCSSIAFLYTNFIFEQILLAPKNPNFTIYIWHRSLIDFFNLSSSLYMEGIDFDIQNRKMDGQLMVMIWTSFTFGLIASFPWILYQVWKFVQPKLYNSKTRYSVVFVTITSLLFFIGVLFGYFIIVPLSIHFFMNIEISSIVANQIDLTSYISLVRTTILASGIVFVLPVVILVLYKMGILSTDTLKGYRRYAYVLILVASAIITPPDVLSQVILVIPLVLLYEVSIFFSKFMKSNHITE</sequence>